<comment type="similarity">
    <text evidence="1">Belongs to the short-chain dehydrogenases/reductases (SDR) family.</text>
</comment>
<dbReference type="PANTHER" id="PTHR43976">
    <property type="entry name" value="SHORT CHAIN DEHYDROGENASE"/>
    <property type="match status" value="1"/>
</dbReference>
<dbReference type="RefSeq" id="WP_039139837.1">
    <property type="nucleotide sequence ID" value="NZ_JSVC01000011.1"/>
</dbReference>
<dbReference type="STRING" id="1349421.OI18_10955"/>
<dbReference type="EMBL" id="JSVC01000011">
    <property type="protein sequence ID" value="KIC94611.1"/>
    <property type="molecule type" value="Genomic_DNA"/>
</dbReference>
<dbReference type="SUPFAM" id="SSF51735">
    <property type="entry name" value="NAD(P)-binding Rossmann-fold domains"/>
    <property type="match status" value="1"/>
</dbReference>
<comment type="caution">
    <text evidence="2">The sequence shown here is derived from an EMBL/GenBank/DDBJ whole genome shotgun (WGS) entry which is preliminary data.</text>
</comment>
<dbReference type="Proteomes" id="UP000031408">
    <property type="component" value="Unassembled WGS sequence"/>
</dbReference>
<sequence length="287" mass="30917">MKNIILTGSSSGFGLTTAKILAEAGHRVFATMRNTNGRNAATAASLLQWAGDNAHHLEVVELDVTSDDSVKQAIESISIKTGGIIDVLINNAGSAYIGLNETLSAAQTNQMFQINVIGVDRMIKAVLPFMHRQKDGLLITLSSVTARQPTPVMGIYASSKAAVDALSMSYYYELKSSGIDVSILQPGAYQTTDIVSNQMVPQNPAAEKDYAADMINYKNAVLKYFEPTDSSPDPREIADKILELIDTPKGQRPLWTLIGAGQLTGTISNINNSVKDLVDKLVSRRAD</sequence>
<protein>
    <submittedName>
        <fullName evidence="2">Short-chain dehydrogenase</fullName>
    </submittedName>
</protein>
<evidence type="ECO:0000313" key="2">
    <source>
        <dbReference type="EMBL" id="KIC94611.1"/>
    </source>
</evidence>
<dbReference type="InterPro" id="IPR002347">
    <property type="entry name" value="SDR_fam"/>
</dbReference>
<dbReference type="Gene3D" id="3.40.50.720">
    <property type="entry name" value="NAD(P)-binding Rossmann-like Domain"/>
    <property type="match status" value="1"/>
</dbReference>
<dbReference type="AlphaFoldDB" id="A0A0C1L4Y8"/>
<dbReference type="OrthoDB" id="1235794at2"/>
<reference evidence="2 3" key="1">
    <citation type="submission" date="2014-11" db="EMBL/GenBank/DDBJ databases">
        <title>Genome sequence of Flavihumibacter solisilvae 3-3.</title>
        <authorList>
            <person name="Zhou G."/>
            <person name="Li M."/>
            <person name="Wang G."/>
        </authorList>
    </citation>
    <scope>NUCLEOTIDE SEQUENCE [LARGE SCALE GENOMIC DNA]</scope>
    <source>
        <strain evidence="2 3">3-3</strain>
    </source>
</reference>
<dbReference type="PRINTS" id="PR00081">
    <property type="entry name" value="GDHRDH"/>
</dbReference>
<evidence type="ECO:0000256" key="1">
    <source>
        <dbReference type="RuleBase" id="RU000363"/>
    </source>
</evidence>
<dbReference type="InterPro" id="IPR036291">
    <property type="entry name" value="NAD(P)-bd_dom_sf"/>
</dbReference>
<keyword evidence="3" id="KW-1185">Reference proteome</keyword>
<organism evidence="2 3">
    <name type="scientific">Flavihumibacter solisilvae</name>
    <dbReference type="NCBI Taxonomy" id="1349421"/>
    <lineage>
        <taxon>Bacteria</taxon>
        <taxon>Pseudomonadati</taxon>
        <taxon>Bacteroidota</taxon>
        <taxon>Chitinophagia</taxon>
        <taxon>Chitinophagales</taxon>
        <taxon>Chitinophagaceae</taxon>
        <taxon>Flavihumibacter</taxon>
    </lineage>
</organism>
<name>A0A0C1L4Y8_9BACT</name>
<dbReference type="Pfam" id="PF00106">
    <property type="entry name" value="adh_short"/>
    <property type="match status" value="1"/>
</dbReference>
<accession>A0A0C1L4Y8</accession>
<evidence type="ECO:0000313" key="3">
    <source>
        <dbReference type="Proteomes" id="UP000031408"/>
    </source>
</evidence>
<gene>
    <name evidence="2" type="ORF">OI18_10955</name>
</gene>
<proteinExistence type="inferred from homology"/>
<dbReference type="CDD" id="cd05374">
    <property type="entry name" value="17beta-HSD-like_SDR_c"/>
    <property type="match status" value="1"/>
</dbReference>
<dbReference type="PANTHER" id="PTHR43976:SF9">
    <property type="entry name" value="OXIDOREDUCTASE"/>
    <property type="match status" value="1"/>
</dbReference>
<dbReference type="InterPro" id="IPR051911">
    <property type="entry name" value="SDR_oxidoreductase"/>
</dbReference>
<dbReference type="PRINTS" id="PR00080">
    <property type="entry name" value="SDRFAMILY"/>
</dbReference>